<organism evidence="3 4">
    <name type="scientific">Candidatus Glomeribacter gigasporarum BEG34</name>
    <dbReference type="NCBI Taxonomy" id="1070319"/>
    <lineage>
        <taxon>Bacteria</taxon>
        <taxon>Pseudomonadati</taxon>
        <taxon>Pseudomonadota</taxon>
        <taxon>Betaproteobacteria</taxon>
        <taxon>Burkholderiales</taxon>
        <taxon>Burkholderiaceae</taxon>
        <taxon>Candidatus Glomeribacter</taxon>
    </lineage>
</organism>
<dbReference type="Gene3D" id="3.40.30.10">
    <property type="entry name" value="Glutaredoxin"/>
    <property type="match status" value="1"/>
</dbReference>
<dbReference type="Pfam" id="PF13410">
    <property type="entry name" value="GST_C_2"/>
    <property type="match status" value="1"/>
</dbReference>
<dbReference type="SFLD" id="SFLDS00019">
    <property type="entry name" value="Glutathione_Transferase_(cytos"/>
    <property type="match status" value="1"/>
</dbReference>
<dbReference type="RefSeq" id="WP_006683218.1">
    <property type="nucleotide sequence ID" value="NZ_CAFB01000068.1"/>
</dbReference>
<dbReference type="EMBL" id="CAFB01000068">
    <property type="protein sequence ID" value="CCD30154.1"/>
    <property type="molecule type" value="Genomic_DNA"/>
</dbReference>
<evidence type="ECO:0000259" key="1">
    <source>
        <dbReference type="PROSITE" id="PS50404"/>
    </source>
</evidence>
<dbReference type="PROSITE" id="PS50405">
    <property type="entry name" value="GST_CTER"/>
    <property type="match status" value="1"/>
</dbReference>
<dbReference type="PANTHER" id="PTHR44051:SF8">
    <property type="entry name" value="GLUTATHIONE S-TRANSFERASE GSTA"/>
    <property type="match status" value="1"/>
</dbReference>
<keyword evidence="3" id="KW-0808">Transferase</keyword>
<evidence type="ECO:0000259" key="2">
    <source>
        <dbReference type="PROSITE" id="PS50405"/>
    </source>
</evidence>
<dbReference type="NCBIfam" id="NF007831">
    <property type="entry name" value="PRK10542.1"/>
    <property type="match status" value="1"/>
</dbReference>
<comment type="caution">
    <text evidence="3">The sequence shown here is derived from an EMBL/GenBank/DDBJ whole genome shotgun (WGS) entry which is preliminary data.</text>
</comment>
<dbReference type="SUPFAM" id="SSF47616">
    <property type="entry name" value="GST C-terminal domain-like"/>
    <property type="match status" value="1"/>
</dbReference>
<dbReference type="SFLD" id="SFLDG00358">
    <property type="entry name" value="Main_(cytGST)"/>
    <property type="match status" value="1"/>
</dbReference>
<dbReference type="PANTHER" id="PTHR44051">
    <property type="entry name" value="GLUTATHIONE S-TRANSFERASE-RELATED"/>
    <property type="match status" value="1"/>
</dbReference>
<name>G2JBK0_9BURK</name>
<accession>G2JBK0</accession>
<dbReference type="EC" id="2.5.1.18" evidence="3"/>
<dbReference type="InterPro" id="IPR010987">
    <property type="entry name" value="Glutathione-S-Trfase_C-like"/>
</dbReference>
<dbReference type="CDD" id="cd03188">
    <property type="entry name" value="GST_C_Beta"/>
    <property type="match status" value="1"/>
</dbReference>
<feature type="domain" description="GST C-terminal" evidence="2">
    <location>
        <begin position="87"/>
        <end position="202"/>
    </location>
</feature>
<evidence type="ECO:0000313" key="4">
    <source>
        <dbReference type="Proteomes" id="UP000054051"/>
    </source>
</evidence>
<gene>
    <name evidence="3" type="primary">gst</name>
    <name evidence="3" type="ORF">CAGGBEG34_490003</name>
</gene>
<reference evidence="3 4" key="1">
    <citation type="submission" date="2011-08" db="EMBL/GenBank/DDBJ databases">
        <title>The genome of the obligate endobacterium of an arbuscular mycorrhizal fungus reveals an interphylum network of nutritional interactions.</title>
        <authorList>
            <person name="Ghignone S."/>
            <person name="Salvioli A."/>
            <person name="Anca I."/>
            <person name="Lumini E."/>
            <person name="Ortu G."/>
            <person name="Petiti L."/>
            <person name="Cruveiller S."/>
            <person name="Bianciotto V."/>
            <person name="Piffanelli P."/>
            <person name="Lanfranco L."/>
            <person name="Bonfante P."/>
        </authorList>
    </citation>
    <scope>NUCLEOTIDE SEQUENCE [LARGE SCALE GENOMIC DNA]</scope>
    <source>
        <strain evidence="3 4">BEG34</strain>
    </source>
</reference>
<dbReference type="STRING" id="1070319.CAGGBEG34_490003"/>
<dbReference type="Gene3D" id="1.20.1050.10">
    <property type="match status" value="1"/>
</dbReference>
<dbReference type="Pfam" id="PF13409">
    <property type="entry name" value="GST_N_2"/>
    <property type="match status" value="1"/>
</dbReference>
<evidence type="ECO:0000313" key="3">
    <source>
        <dbReference type="EMBL" id="CCD30154.1"/>
    </source>
</evidence>
<dbReference type="PROSITE" id="PS50404">
    <property type="entry name" value="GST_NTER"/>
    <property type="match status" value="1"/>
</dbReference>
<dbReference type="GO" id="GO:0004364">
    <property type="term" value="F:glutathione transferase activity"/>
    <property type="evidence" value="ECO:0007669"/>
    <property type="project" value="UniProtKB-EC"/>
</dbReference>
<dbReference type="SUPFAM" id="SSF52833">
    <property type="entry name" value="Thioredoxin-like"/>
    <property type="match status" value="1"/>
</dbReference>
<proteinExistence type="predicted"/>
<dbReference type="eggNOG" id="COG0625">
    <property type="taxonomic scope" value="Bacteria"/>
</dbReference>
<dbReference type="CDD" id="cd03057">
    <property type="entry name" value="GST_N_Beta"/>
    <property type="match status" value="1"/>
</dbReference>
<dbReference type="Proteomes" id="UP000054051">
    <property type="component" value="Unassembled WGS sequence"/>
</dbReference>
<dbReference type="OrthoDB" id="8772754at2"/>
<dbReference type="InterPro" id="IPR004045">
    <property type="entry name" value="Glutathione_S-Trfase_N"/>
</dbReference>
<dbReference type="InterPro" id="IPR036249">
    <property type="entry name" value="Thioredoxin-like_sf"/>
</dbReference>
<dbReference type="InterPro" id="IPR036282">
    <property type="entry name" value="Glutathione-S-Trfase_C_sf"/>
</dbReference>
<dbReference type="SFLD" id="SFLDG01150">
    <property type="entry name" value="Main.1:_Beta-like"/>
    <property type="match status" value="1"/>
</dbReference>
<dbReference type="InterPro" id="IPR040079">
    <property type="entry name" value="Glutathione_S-Trfase"/>
</dbReference>
<sequence length="202" mass="23042">MKLYYSKGACSLVVRILLHEIGIACEFESVNLKTKQTETGGNFLKINPKGSVPALALEGQEVLTENAVIQQYLADTYQATHLLPPVPDLRRYRVLEWLNFIAADLHKGCGPLMKPALPEEIKENVLRPVLHQKLRYLSERLDKTPYLCGEQFMLADGYLFVILSWFPALKEKWTDWPVLSRYFNPLKERPAIQKALAEEGLS</sequence>
<dbReference type="AlphaFoldDB" id="G2JBK0"/>
<protein>
    <submittedName>
        <fullName evidence="3">Glutathione S-transferase</fullName>
        <ecNumber evidence="3">2.5.1.18</ecNumber>
    </submittedName>
</protein>
<feature type="domain" description="GST N-terminal" evidence="1">
    <location>
        <begin position="1"/>
        <end position="81"/>
    </location>
</feature>
<keyword evidence="4" id="KW-1185">Reference proteome</keyword>